<reference evidence="2 3" key="1">
    <citation type="submission" date="2019-02" db="EMBL/GenBank/DDBJ databases">
        <title>Pedobacter sp. RP-3-21 sp. nov., isolated from Arctic soil.</title>
        <authorList>
            <person name="Dahal R.H."/>
        </authorList>
    </citation>
    <scope>NUCLEOTIDE SEQUENCE [LARGE SCALE GENOMIC DNA]</scope>
    <source>
        <strain evidence="2 3">RP-3-21</strain>
    </source>
</reference>
<protein>
    <submittedName>
        <fullName evidence="2">Uncharacterized protein</fullName>
    </submittedName>
</protein>
<dbReference type="OrthoDB" id="762219at2"/>
<feature type="chain" id="PRO_5020238010" evidence="1">
    <location>
        <begin position="21"/>
        <end position="178"/>
    </location>
</feature>
<proteinExistence type="predicted"/>
<sequence length="178" mass="20374">MKGIIFTVCFLLCLVSVSFSQESNSVESSSILITFPKQKKDIRILVLKKLDKYINSKELFSKQKNNVFLFSIGLSVDSLGNVDDIFFSDSVTKNKTKIIIVNEHLIADFKKMHLDDFGYRSKILILPILFKRPDDDKISNLNEFLSGFSSLWPIFATDSMHKVVLLEPLINNFFDPIN</sequence>
<comment type="caution">
    <text evidence="2">The sequence shown here is derived from an EMBL/GenBank/DDBJ whole genome shotgun (WGS) entry which is preliminary data.</text>
</comment>
<name>A0A4R0QAP2_9SPHI</name>
<dbReference type="Proteomes" id="UP000293925">
    <property type="component" value="Unassembled WGS sequence"/>
</dbReference>
<keyword evidence="3" id="KW-1185">Reference proteome</keyword>
<evidence type="ECO:0000256" key="1">
    <source>
        <dbReference type="SAM" id="SignalP"/>
    </source>
</evidence>
<gene>
    <name evidence="2" type="ORF">EZ456_03070</name>
</gene>
<dbReference type="RefSeq" id="WP_131527203.1">
    <property type="nucleotide sequence ID" value="NZ_SJSO01000002.1"/>
</dbReference>
<feature type="signal peptide" evidence="1">
    <location>
        <begin position="1"/>
        <end position="20"/>
    </location>
</feature>
<accession>A0A4R0QAP2</accession>
<dbReference type="EMBL" id="SJSO01000002">
    <property type="protein sequence ID" value="TCD29155.1"/>
    <property type="molecule type" value="Genomic_DNA"/>
</dbReference>
<evidence type="ECO:0000313" key="3">
    <source>
        <dbReference type="Proteomes" id="UP000293925"/>
    </source>
</evidence>
<organism evidence="2 3">
    <name type="scientific">Pedobacter psychrodurus</name>
    <dbReference type="NCBI Taxonomy" id="2530456"/>
    <lineage>
        <taxon>Bacteria</taxon>
        <taxon>Pseudomonadati</taxon>
        <taxon>Bacteroidota</taxon>
        <taxon>Sphingobacteriia</taxon>
        <taxon>Sphingobacteriales</taxon>
        <taxon>Sphingobacteriaceae</taxon>
        <taxon>Pedobacter</taxon>
    </lineage>
</organism>
<dbReference type="AlphaFoldDB" id="A0A4R0QAP2"/>
<keyword evidence="1" id="KW-0732">Signal</keyword>
<evidence type="ECO:0000313" key="2">
    <source>
        <dbReference type="EMBL" id="TCD29155.1"/>
    </source>
</evidence>